<evidence type="ECO:0000256" key="2">
    <source>
        <dbReference type="ARBA" id="ARBA00004906"/>
    </source>
</evidence>
<dbReference type="PANTHER" id="PTHR23315">
    <property type="entry name" value="U BOX DOMAIN-CONTAINING"/>
    <property type="match status" value="1"/>
</dbReference>
<dbReference type="InterPro" id="IPR011989">
    <property type="entry name" value="ARM-like"/>
</dbReference>
<dbReference type="Gene3D" id="3.30.40.10">
    <property type="entry name" value="Zinc/RING finger domain, C3HC4 (zinc finger)"/>
    <property type="match status" value="1"/>
</dbReference>
<dbReference type="InterPro" id="IPR045210">
    <property type="entry name" value="RING-Ubox_PUB"/>
</dbReference>
<dbReference type="InterPro" id="IPR013083">
    <property type="entry name" value="Znf_RING/FYVE/PHD"/>
</dbReference>
<evidence type="ECO:0000256" key="7">
    <source>
        <dbReference type="PROSITE-ProRule" id="PRU00259"/>
    </source>
</evidence>
<comment type="pathway">
    <text evidence="2">Protein modification; protein ubiquitination.</text>
</comment>
<dbReference type="GO" id="GO:0061630">
    <property type="term" value="F:ubiquitin protein ligase activity"/>
    <property type="evidence" value="ECO:0007669"/>
    <property type="project" value="UniProtKB-EC"/>
</dbReference>
<dbReference type="InterPro" id="IPR016024">
    <property type="entry name" value="ARM-type_fold"/>
</dbReference>
<evidence type="ECO:0000313" key="11">
    <source>
        <dbReference type="Proteomes" id="UP000317650"/>
    </source>
</evidence>
<evidence type="ECO:0000256" key="8">
    <source>
        <dbReference type="SAM" id="MobiDB-lite"/>
    </source>
</evidence>
<sequence length="644" mass="71485">MGDVDGEKTNPAAMAADAGREEGEGEEHDVADLVGELLEIIDSVGSFGEYRRTQRKESFNLVRRMKLVAPLLEELQDLEYPIPDAAYARLSGLLKAFSASRKLLRCCHDGSKIYLALESEAVMGRFHMVYDRMNQALEGMPYDALVISDEVKEQVELMSLQLRRAKRRVDTQDMELAMDLMVVLSKRDDRNADGAILERLAKKLELQTLPDLRAETMAIKKLIKERCGANTDSTQQIMDLLNKFKRVAGVEDSKGLSDVTLPKYLEKCPSLMIPNDFLCPVSLEIMSDPVIVATGQTYERRSIQKWLDAGHRNCPKTRQTLAHLSLAPNYALRNLIMQWCEKNKVELLKIDADQDSDHLEQKEEIPSLVRDLSSIHLDVQRKAVKKIRMLSKENPDNRILIAKHGGIPALVGLIPYPDSKIQEHTVTALLNLSIDERNKRIIAKEGAIPAIIEILKSGTVEAKENSATALFSLSMLEENKVMIGNMNGILPLVDLLRDGTIRGKKDAATALFNLVLNYGNKARAIDAGIVAPLLDVLGDKNLGMVDEALSIFLLLASHPDGHTAIGQLPFIETLVQLIKEGTPKNKECALSVLLELGTHDSSLVSAALRLGVYEHVCEVEKSGTNRAKRKAKSLLPLINKCKEV</sequence>
<keyword evidence="5" id="KW-0677">Repeat</keyword>
<dbReference type="SUPFAM" id="SSF57850">
    <property type="entry name" value="RING/U-box"/>
    <property type="match status" value="1"/>
</dbReference>
<keyword evidence="4" id="KW-0808">Transferase</keyword>
<dbReference type="UniPathway" id="UPA00143"/>
<dbReference type="SMART" id="SM00504">
    <property type="entry name" value="Ubox"/>
    <property type="match status" value="1"/>
</dbReference>
<dbReference type="InterPro" id="IPR003613">
    <property type="entry name" value="Ubox_domain"/>
</dbReference>
<dbReference type="PROSITE" id="PS51698">
    <property type="entry name" value="U_BOX"/>
    <property type="match status" value="1"/>
</dbReference>
<dbReference type="AlphaFoldDB" id="A0A4V4H9I6"/>
<dbReference type="Gene3D" id="1.25.10.10">
    <property type="entry name" value="Leucine-rich Repeat Variant"/>
    <property type="match status" value="1"/>
</dbReference>
<dbReference type="EMBL" id="PYDT01000001">
    <property type="protein sequence ID" value="THU71765.1"/>
    <property type="molecule type" value="Genomic_DNA"/>
</dbReference>
<dbReference type="GO" id="GO:0007166">
    <property type="term" value="P:cell surface receptor signaling pathway"/>
    <property type="evidence" value="ECO:0007669"/>
    <property type="project" value="InterPro"/>
</dbReference>
<feature type="domain" description="U-box" evidence="9">
    <location>
        <begin position="272"/>
        <end position="346"/>
    </location>
</feature>
<evidence type="ECO:0000313" key="10">
    <source>
        <dbReference type="EMBL" id="THU71765.1"/>
    </source>
</evidence>
<dbReference type="Proteomes" id="UP000317650">
    <property type="component" value="Chromosome 4"/>
</dbReference>
<evidence type="ECO:0000256" key="4">
    <source>
        <dbReference type="ARBA" id="ARBA00022679"/>
    </source>
</evidence>
<dbReference type="Gene3D" id="1.20.930.20">
    <property type="entry name" value="Adaptor protein Cbl, N-terminal domain"/>
    <property type="match status" value="1"/>
</dbReference>
<dbReference type="InterPro" id="IPR000225">
    <property type="entry name" value="Armadillo"/>
</dbReference>
<dbReference type="Pfam" id="PF04564">
    <property type="entry name" value="U-box"/>
    <property type="match status" value="1"/>
</dbReference>
<proteinExistence type="predicted"/>
<dbReference type="Pfam" id="PF25598">
    <property type="entry name" value="ARM_PUB"/>
    <property type="match status" value="1"/>
</dbReference>
<dbReference type="PROSITE" id="PS50176">
    <property type="entry name" value="ARM_REPEAT"/>
    <property type="match status" value="2"/>
</dbReference>
<evidence type="ECO:0000256" key="6">
    <source>
        <dbReference type="ARBA" id="ARBA00022786"/>
    </source>
</evidence>
<evidence type="ECO:0000259" key="9">
    <source>
        <dbReference type="PROSITE" id="PS51698"/>
    </source>
</evidence>
<dbReference type="PANTHER" id="PTHR23315:SF49">
    <property type="entry name" value="RING-TYPE E3 UBIQUITIN TRANSFERASE"/>
    <property type="match status" value="1"/>
</dbReference>
<evidence type="ECO:0000256" key="3">
    <source>
        <dbReference type="ARBA" id="ARBA00012483"/>
    </source>
</evidence>
<dbReference type="STRING" id="52838.A0A4V4H9I6"/>
<reference evidence="10 11" key="1">
    <citation type="journal article" date="2019" name="Nat. Plants">
        <title>Genome sequencing of Musa balbisiana reveals subgenome evolution and function divergence in polyploid bananas.</title>
        <authorList>
            <person name="Yao X."/>
        </authorList>
    </citation>
    <scope>NUCLEOTIDE SEQUENCE [LARGE SCALE GENOMIC DNA]</scope>
    <source>
        <strain evidence="11">cv. DH-PKW</strain>
        <tissue evidence="10">Leaves</tissue>
    </source>
</reference>
<organism evidence="10 11">
    <name type="scientific">Musa balbisiana</name>
    <name type="common">Banana</name>
    <dbReference type="NCBI Taxonomy" id="52838"/>
    <lineage>
        <taxon>Eukaryota</taxon>
        <taxon>Viridiplantae</taxon>
        <taxon>Streptophyta</taxon>
        <taxon>Embryophyta</taxon>
        <taxon>Tracheophyta</taxon>
        <taxon>Spermatophyta</taxon>
        <taxon>Magnoliopsida</taxon>
        <taxon>Liliopsida</taxon>
        <taxon>Zingiberales</taxon>
        <taxon>Musaceae</taxon>
        <taxon>Musa</taxon>
    </lineage>
</organism>
<comment type="caution">
    <text evidence="10">The sequence shown here is derived from an EMBL/GenBank/DDBJ whole genome shotgun (WGS) entry which is preliminary data.</text>
</comment>
<feature type="repeat" description="ARM" evidence="7">
    <location>
        <begin position="405"/>
        <end position="447"/>
    </location>
</feature>
<dbReference type="GO" id="GO:0016567">
    <property type="term" value="P:protein ubiquitination"/>
    <property type="evidence" value="ECO:0007669"/>
    <property type="project" value="UniProtKB-UniPathway"/>
</dbReference>
<dbReference type="SUPFAM" id="SSF48371">
    <property type="entry name" value="ARM repeat"/>
    <property type="match status" value="1"/>
</dbReference>
<dbReference type="SMART" id="SM00185">
    <property type="entry name" value="ARM"/>
    <property type="match status" value="5"/>
</dbReference>
<name>A0A4V4H9I6_MUSBA</name>
<evidence type="ECO:0000256" key="1">
    <source>
        <dbReference type="ARBA" id="ARBA00000900"/>
    </source>
</evidence>
<dbReference type="FunFam" id="1.20.930.20:FF:000002">
    <property type="entry name" value="RING-type E3 ubiquitin transferase"/>
    <property type="match status" value="1"/>
</dbReference>
<dbReference type="InterPro" id="IPR057623">
    <property type="entry name" value="PUB12-19-like_N"/>
</dbReference>
<dbReference type="FunFam" id="1.25.10.10:FF:000082">
    <property type="entry name" value="RING-type E3 ubiquitin transferase"/>
    <property type="match status" value="1"/>
</dbReference>
<comment type="catalytic activity">
    <reaction evidence="1">
        <text>S-ubiquitinyl-[E2 ubiquitin-conjugating enzyme]-L-cysteine + [acceptor protein]-L-lysine = [E2 ubiquitin-conjugating enzyme]-L-cysteine + N(6)-ubiquitinyl-[acceptor protein]-L-lysine.</text>
        <dbReference type="EC" id="2.3.2.27"/>
    </reaction>
</comment>
<accession>A0A4V4H9I6</accession>
<dbReference type="CDD" id="cd16664">
    <property type="entry name" value="RING-Ubox_PUB"/>
    <property type="match status" value="1"/>
</dbReference>
<feature type="region of interest" description="Disordered" evidence="8">
    <location>
        <begin position="1"/>
        <end position="28"/>
    </location>
</feature>
<dbReference type="Pfam" id="PF25368">
    <property type="entry name" value="PUB10_N"/>
    <property type="match status" value="1"/>
</dbReference>
<feature type="repeat" description="ARM" evidence="7">
    <location>
        <begin position="446"/>
        <end position="488"/>
    </location>
</feature>
<dbReference type="InterPro" id="IPR058678">
    <property type="entry name" value="ARM_PUB"/>
</dbReference>
<protein>
    <recommendedName>
        <fullName evidence="3">RING-type E3 ubiquitin transferase</fullName>
        <ecNumber evidence="3">2.3.2.27</ecNumber>
    </recommendedName>
</protein>
<dbReference type="FunFam" id="3.30.40.10:FF:000335">
    <property type="entry name" value="RING-type E3 ubiquitin transferase"/>
    <property type="match status" value="1"/>
</dbReference>
<gene>
    <name evidence="10" type="ORF">C4D60_Mb04t04930</name>
</gene>
<keyword evidence="11" id="KW-1185">Reference proteome</keyword>
<evidence type="ECO:0000256" key="5">
    <source>
        <dbReference type="ARBA" id="ARBA00022737"/>
    </source>
</evidence>
<dbReference type="EC" id="2.3.2.27" evidence="3"/>
<dbReference type="InterPro" id="IPR036537">
    <property type="entry name" value="Adaptor_Cbl_N_dom_sf"/>
</dbReference>
<keyword evidence="6" id="KW-0833">Ubl conjugation pathway</keyword>